<evidence type="ECO:0000313" key="5">
    <source>
        <dbReference type="Proteomes" id="UP001260072"/>
    </source>
</evidence>
<dbReference type="PANTHER" id="PTHR24094:SF15">
    <property type="entry name" value="AMP-DEPENDENT SYNTHETASE_LIGASE DOMAIN-CONTAINING PROTEIN-RELATED"/>
    <property type="match status" value="1"/>
</dbReference>
<feature type="region of interest" description="Disordered" evidence="1">
    <location>
        <begin position="137"/>
        <end position="162"/>
    </location>
</feature>
<evidence type="ECO:0000259" key="3">
    <source>
        <dbReference type="SMART" id="SM00894"/>
    </source>
</evidence>
<dbReference type="EMBL" id="JAVKGS010000003">
    <property type="protein sequence ID" value="MDR5692746.1"/>
    <property type="molecule type" value="Genomic_DNA"/>
</dbReference>
<accession>A0ABU1FLV9</accession>
<dbReference type="SMART" id="SM00894">
    <property type="entry name" value="Excalibur"/>
    <property type="match status" value="1"/>
</dbReference>
<keyword evidence="2" id="KW-0472">Membrane</keyword>
<feature type="transmembrane region" description="Helical" evidence="2">
    <location>
        <begin position="50"/>
        <end position="73"/>
    </location>
</feature>
<evidence type="ECO:0000256" key="1">
    <source>
        <dbReference type="SAM" id="MobiDB-lite"/>
    </source>
</evidence>
<keyword evidence="2" id="KW-0812">Transmembrane</keyword>
<feature type="compositionally biased region" description="Pro residues" evidence="1">
    <location>
        <begin position="382"/>
        <end position="408"/>
    </location>
</feature>
<dbReference type="InterPro" id="IPR018929">
    <property type="entry name" value="DUF2510"/>
</dbReference>
<feature type="domain" description="Excalibur calcium-binding" evidence="3">
    <location>
        <begin position="412"/>
        <end position="448"/>
    </location>
</feature>
<feature type="compositionally biased region" description="Basic and acidic residues" evidence="1">
    <location>
        <begin position="437"/>
        <end position="448"/>
    </location>
</feature>
<dbReference type="RefSeq" id="WP_310521126.1">
    <property type="nucleotide sequence ID" value="NZ_BAABBS010000001.1"/>
</dbReference>
<protein>
    <submittedName>
        <fullName evidence="4">Excalibur calcium-binding domain-containing protein</fullName>
    </submittedName>
</protein>
<proteinExistence type="predicted"/>
<dbReference type="Pfam" id="PF05901">
    <property type="entry name" value="Excalibur"/>
    <property type="match status" value="1"/>
</dbReference>
<evidence type="ECO:0000313" key="4">
    <source>
        <dbReference type="EMBL" id="MDR5692746.1"/>
    </source>
</evidence>
<dbReference type="Pfam" id="PF07510">
    <property type="entry name" value="GmrSD_C"/>
    <property type="match status" value="1"/>
</dbReference>
<reference evidence="5" key="1">
    <citation type="submission" date="2023-07" db="EMBL/GenBank/DDBJ databases">
        <title>Description of three actinobacteria isolated from air of manufacturing shop in a pharmaceutical factory.</title>
        <authorList>
            <person name="Zhang D.-F."/>
        </authorList>
    </citation>
    <scope>NUCLEOTIDE SEQUENCE [LARGE SCALE GENOMIC DNA]</scope>
    <source>
        <strain evidence="5">CCTCC AB 2011122</strain>
    </source>
</reference>
<dbReference type="InterPro" id="IPR011089">
    <property type="entry name" value="GmrSD_C"/>
</dbReference>
<dbReference type="InterPro" id="IPR008613">
    <property type="entry name" value="Excalibur_Ca-bd_domain"/>
</dbReference>
<dbReference type="Pfam" id="PF10708">
    <property type="entry name" value="DUF2510"/>
    <property type="match status" value="1"/>
</dbReference>
<dbReference type="Proteomes" id="UP001260072">
    <property type="component" value="Unassembled WGS sequence"/>
</dbReference>
<dbReference type="PANTHER" id="PTHR24094">
    <property type="entry name" value="SECRETED PROTEIN"/>
    <property type="match status" value="1"/>
</dbReference>
<name>A0ABU1FLV9_9MICO</name>
<feature type="transmembrane region" description="Helical" evidence="2">
    <location>
        <begin position="79"/>
        <end position="100"/>
    </location>
</feature>
<feature type="transmembrane region" description="Helical" evidence="2">
    <location>
        <begin position="112"/>
        <end position="134"/>
    </location>
</feature>
<comment type="caution">
    <text evidence="4">The sequence shown here is derived from an EMBL/GenBank/DDBJ whole genome shotgun (WGS) entry which is preliminary data.</text>
</comment>
<keyword evidence="5" id="KW-1185">Reference proteome</keyword>
<evidence type="ECO:0000256" key="2">
    <source>
        <dbReference type="SAM" id="Phobius"/>
    </source>
</evidence>
<organism evidence="4 5">
    <name type="scientific">Agromyces indicus</name>
    <dbReference type="NCBI Taxonomy" id="758919"/>
    <lineage>
        <taxon>Bacteria</taxon>
        <taxon>Bacillati</taxon>
        <taxon>Actinomycetota</taxon>
        <taxon>Actinomycetes</taxon>
        <taxon>Micrococcales</taxon>
        <taxon>Microbacteriaceae</taxon>
        <taxon>Agromyces</taxon>
    </lineage>
</organism>
<keyword evidence="2" id="KW-1133">Transmembrane helix</keyword>
<gene>
    <name evidence="4" type="ORF">RH861_11815</name>
</gene>
<sequence length="448" mass="46538">MGAAPTPPAGWYPDPTNASLQRYWDGESWVERRAAAIVAGPSAGNAPRGWFAPLTLLSWVVIAALSLLTVIAFASTGVAGGFIMIGLIGLVTGTYAVVAGRGSWARTASRKGGAAVLVGGLLTTIIGSALYGAATPGASPSVAGETGEQSLSPTPAERDAPEPVAATVEGQSVGASDGPATEMTALQLLEAIPIKGRAPKTGFDRAEQFGTAWLDVDRNGCDTRNDILSRDLEHEVTSGPCKVISGALLDPYTGNRIQFVRGNETSRAVQIDHVVSLMNAWETGAQQLTQAQRISFANDPINLFAVDGPTNLQKGAGDAATWLPPEKKFRCTYVARQVSVKATYGLWVTQAEHDAMARILGTCPDEPAVTSDFAPIVAPPTATEPPSPPAHTPAPEPEPAPFPAPEPAPSVDFANCTEVRAVGAAPIRAGDPGYSRQLDRDGDGVACE</sequence>
<feature type="region of interest" description="Disordered" evidence="1">
    <location>
        <begin position="372"/>
        <end position="448"/>
    </location>
</feature>